<dbReference type="InterPro" id="IPR012943">
    <property type="entry name" value="Cnn_1N"/>
</dbReference>
<feature type="coiled-coil region" evidence="3">
    <location>
        <begin position="19"/>
        <end position="100"/>
    </location>
</feature>
<dbReference type="InParanoid" id="A0A0B2UM20"/>
<comment type="caution">
    <text evidence="5">The sequence shown here is derived from an EMBL/GenBank/DDBJ whole genome shotgun (WGS) entry which is preliminary data.</text>
</comment>
<keyword evidence="6" id="KW-1185">Reference proteome</keyword>
<dbReference type="OrthoDB" id="2190892at2759"/>
<feature type="coiled-coil region" evidence="3">
    <location>
        <begin position="267"/>
        <end position="374"/>
    </location>
</feature>
<dbReference type="GO" id="GO:0005815">
    <property type="term" value="C:microtubule organizing center"/>
    <property type="evidence" value="ECO:0007669"/>
    <property type="project" value="InterPro"/>
</dbReference>
<comment type="subcellular location">
    <subcellularLocation>
        <location evidence="1">Cytoplasm</location>
    </subcellularLocation>
</comment>
<evidence type="ECO:0000256" key="1">
    <source>
        <dbReference type="ARBA" id="ARBA00004496"/>
    </source>
</evidence>
<keyword evidence="2" id="KW-0963">Cytoplasm</keyword>
<dbReference type="HOGENOM" id="CLU_463818_0_0_1"/>
<evidence type="ECO:0000313" key="5">
    <source>
        <dbReference type="EMBL" id="KHN70393.1"/>
    </source>
</evidence>
<reference evidence="5 6" key="1">
    <citation type="journal article" date="2014" name="MBio">
        <title>The Ordospora colligata genome; evolution of extreme reduction in microsporidia and host-to-parasite horizontal gene transfer.</title>
        <authorList>
            <person name="Pombert J.-F."/>
            <person name="Haag K.L."/>
            <person name="Beidas S."/>
            <person name="Ebert D."/>
            <person name="Keeling P.J."/>
        </authorList>
    </citation>
    <scope>NUCLEOTIDE SEQUENCE [LARGE SCALE GENOMIC DNA]</scope>
    <source>
        <strain evidence="5 6">OC4</strain>
    </source>
</reference>
<dbReference type="VEuPathDB" id="MicrosporidiaDB:M896_010450"/>
<feature type="domain" description="Centrosomin N-terminal motif 1" evidence="4">
    <location>
        <begin position="18"/>
        <end position="87"/>
    </location>
</feature>
<evidence type="ECO:0000256" key="2">
    <source>
        <dbReference type="ARBA" id="ARBA00022490"/>
    </source>
</evidence>
<dbReference type="GO" id="GO:0005737">
    <property type="term" value="C:cytoplasm"/>
    <property type="evidence" value="ECO:0007669"/>
    <property type="project" value="UniProtKB-SubCell"/>
</dbReference>
<dbReference type="AlphaFoldDB" id="A0A0B2UM20"/>
<evidence type="ECO:0000259" key="4">
    <source>
        <dbReference type="Pfam" id="PF07989"/>
    </source>
</evidence>
<protein>
    <recommendedName>
        <fullName evidence="4">Centrosomin N-terminal motif 1 domain-containing protein</fullName>
    </recommendedName>
</protein>
<evidence type="ECO:0000313" key="6">
    <source>
        <dbReference type="Proteomes" id="UP000031056"/>
    </source>
</evidence>
<evidence type="ECO:0000256" key="3">
    <source>
        <dbReference type="SAM" id="Coils"/>
    </source>
</evidence>
<name>A0A0B2UM20_9MICR</name>
<proteinExistence type="predicted"/>
<dbReference type="Proteomes" id="UP000031056">
    <property type="component" value="Unassembled WGS sequence"/>
</dbReference>
<dbReference type="STRING" id="1354746.A0A0B2UM20"/>
<dbReference type="RefSeq" id="XP_014564435.1">
    <property type="nucleotide sequence ID" value="XM_014708949.1"/>
</dbReference>
<dbReference type="GeneID" id="26260888"/>
<feature type="coiled-coil region" evidence="3">
    <location>
        <begin position="133"/>
        <end position="185"/>
    </location>
</feature>
<feature type="coiled-coil region" evidence="3">
    <location>
        <begin position="534"/>
        <end position="568"/>
    </location>
</feature>
<accession>A0A0B2UM20</accession>
<dbReference type="FunCoup" id="A0A0B2UM20">
    <property type="interactions" value="53"/>
</dbReference>
<dbReference type="Pfam" id="PF07989">
    <property type="entry name" value="Cnn_1N"/>
    <property type="match status" value="1"/>
</dbReference>
<dbReference type="EMBL" id="JOKQ01000001">
    <property type="protein sequence ID" value="KHN70393.1"/>
    <property type="molecule type" value="Genomic_DNA"/>
</dbReference>
<keyword evidence="3" id="KW-0175">Coiled coil</keyword>
<organism evidence="5 6">
    <name type="scientific">Ordospora colligata OC4</name>
    <dbReference type="NCBI Taxonomy" id="1354746"/>
    <lineage>
        <taxon>Eukaryota</taxon>
        <taxon>Fungi</taxon>
        <taxon>Fungi incertae sedis</taxon>
        <taxon>Microsporidia</taxon>
        <taxon>Ordosporidae</taxon>
        <taxon>Ordospora</taxon>
    </lineage>
</organism>
<gene>
    <name evidence="5" type="ORF">M896_010450</name>
</gene>
<sequence>MEERSFSLQFNPLQRIKTVKEYENEIEELRNENFELKHQVLHYKGQQGPTIQEDIQKLLVDSKRSIDILEEENEGLNKQVEEMAERIRRMINEKDEMERRLGMNLSEFCSKIAMLEEENGRLLKHLEGMNGVNAKIRMENEKLIDENTKIREESAIVNEKLNQSRSGLEEQMTEVVEERMMIEKELLSYKNAVLNLNKERDQLVYERERERGEYCGRISQLQAVIGDFESRVNGSECEMMKMREHYGKMKSEYDEMYRQRQSGEMYIQEMKENYMRETKEKQELALKNEGMKREIEQLKDVRAELKKRIEVCENEKRALCYKVSQDKASDDEIDRLRNEMSMLRKEKDEMREGIENLKKRCEGYVEELEKSKDLQGILKGFVQEKGKECDRKIQEIVKIADEVDDKVCLLWKMMGEMRKSRGDGELGRQETEFLHKEISNLKRKIEEYQKIARVDDEGMKFLRGLGINPSAHLNEVVIRFRCVYKDVMRKMRLIDKEANEAMGFAENNKDVMHERTMKYLEEFTNEFNIARKDLEECKKYLEKKGKENKNLKANNQYLEKRFDECKRSEERMKSLYVIMADKLKKKDEAISKLEMRIGVL</sequence>